<keyword evidence="5" id="KW-0479">Metal-binding</keyword>
<comment type="catalytic activity">
    <reaction evidence="10">
        <text>8-oxo-dGTP + H2O = 8-oxo-dGMP + diphosphate + H(+)</text>
        <dbReference type="Rhea" id="RHEA:31575"/>
        <dbReference type="ChEBI" id="CHEBI:15377"/>
        <dbReference type="ChEBI" id="CHEBI:15378"/>
        <dbReference type="ChEBI" id="CHEBI:33019"/>
        <dbReference type="ChEBI" id="CHEBI:63224"/>
        <dbReference type="ChEBI" id="CHEBI:77896"/>
        <dbReference type="EC" id="3.6.1.55"/>
    </reaction>
</comment>
<dbReference type="NCBIfam" id="NF006530">
    <property type="entry name" value="PRK08999.1"/>
    <property type="match status" value="1"/>
</dbReference>
<evidence type="ECO:0000256" key="14">
    <source>
        <dbReference type="ARBA" id="ARBA00041592"/>
    </source>
</evidence>
<dbReference type="Pfam" id="PF14815">
    <property type="entry name" value="NUDIX_4"/>
    <property type="match status" value="1"/>
</dbReference>
<evidence type="ECO:0000256" key="9">
    <source>
        <dbReference type="ARBA" id="ARBA00023204"/>
    </source>
</evidence>
<dbReference type="PROSITE" id="PS00893">
    <property type="entry name" value="NUDIX_BOX"/>
    <property type="match status" value="1"/>
</dbReference>
<dbReference type="Gene3D" id="3.90.79.10">
    <property type="entry name" value="Nucleoside Triphosphate Pyrophosphohydrolase"/>
    <property type="match status" value="1"/>
</dbReference>
<comment type="similarity">
    <text evidence="2">Belongs to the Nudix hydrolase family.</text>
</comment>
<gene>
    <name evidence="18" type="ORF">P8609_11215</name>
</gene>
<comment type="catalytic activity">
    <reaction evidence="11">
        <text>8-oxo-GTP + H2O = 8-oxo-GMP + diphosphate + H(+)</text>
        <dbReference type="Rhea" id="RHEA:67616"/>
        <dbReference type="ChEBI" id="CHEBI:15377"/>
        <dbReference type="ChEBI" id="CHEBI:15378"/>
        <dbReference type="ChEBI" id="CHEBI:33019"/>
        <dbReference type="ChEBI" id="CHEBI:143553"/>
        <dbReference type="ChEBI" id="CHEBI:145694"/>
    </reaction>
</comment>
<evidence type="ECO:0000256" key="4">
    <source>
        <dbReference type="ARBA" id="ARBA00022705"/>
    </source>
</evidence>
<evidence type="ECO:0000256" key="2">
    <source>
        <dbReference type="ARBA" id="ARBA00005582"/>
    </source>
</evidence>
<dbReference type="InterPro" id="IPR015797">
    <property type="entry name" value="NUDIX_hydrolase-like_dom_sf"/>
</dbReference>
<proteinExistence type="inferred from homology"/>
<keyword evidence="4" id="KW-0235">DNA replication</keyword>
<evidence type="ECO:0000256" key="15">
    <source>
        <dbReference type="ARBA" id="ARBA00041979"/>
    </source>
</evidence>
<keyword evidence="8" id="KW-0460">Magnesium</keyword>
<evidence type="ECO:0000313" key="19">
    <source>
        <dbReference type="Proteomes" id="UP001233535"/>
    </source>
</evidence>
<keyword evidence="3" id="KW-0515">Mutator protein</keyword>
<dbReference type="NCBIfam" id="TIGR00586">
    <property type="entry name" value="mutt"/>
    <property type="match status" value="1"/>
</dbReference>
<evidence type="ECO:0000256" key="16">
    <source>
        <dbReference type="ARBA" id="ARBA00042798"/>
    </source>
</evidence>
<dbReference type="SUPFAM" id="SSF55811">
    <property type="entry name" value="Nudix"/>
    <property type="match status" value="1"/>
</dbReference>
<dbReference type="InterPro" id="IPR047127">
    <property type="entry name" value="MutT-like"/>
</dbReference>
<evidence type="ECO:0000256" key="13">
    <source>
        <dbReference type="ARBA" id="ARBA00040794"/>
    </source>
</evidence>
<dbReference type="PANTHER" id="PTHR47707">
    <property type="entry name" value="8-OXO-DGTP DIPHOSPHATASE"/>
    <property type="match status" value="1"/>
</dbReference>
<keyword evidence="6" id="KW-0227">DNA damage</keyword>
<evidence type="ECO:0000259" key="17">
    <source>
        <dbReference type="PROSITE" id="PS51462"/>
    </source>
</evidence>
<dbReference type="InterPro" id="IPR029119">
    <property type="entry name" value="MutY_C"/>
</dbReference>
<protein>
    <recommendedName>
        <fullName evidence="13">8-oxo-dGTP diphosphatase</fullName>
        <ecNumber evidence="12">3.6.1.55</ecNumber>
    </recommendedName>
    <alternativeName>
        <fullName evidence="16">7,8-dihydro-8-oxoguanine-triphosphatase</fullName>
    </alternativeName>
    <alternativeName>
        <fullName evidence="15">Mutator protein MutT</fullName>
    </alternativeName>
    <alternativeName>
        <fullName evidence="14">dGTP pyrophosphohydrolase</fullName>
    </alternativeName>
</protein>
<evidence type="ECO:0000256" key="11">
    <source>
        <dbReference type="ARBA" id="ARBA00036904"/>
    </source>
</evidence>
<dbReference type="PROSITE" id="PS51462">
    <property type="entry name" value="NUDIX"/>
    <property type="match status" value="1"/>
</dbReference>
<dbReference type="Proteomes" id="UP001233535">
    <property type="component" value="Unassembled WGS sequence"/>
</dbReference>
<name>A0ABU1CF08_9GAMM</name>
<keyword evidence="19" id="KW-1185">Reference proteome</keyword>
<dbReference type="InterPro" id="IPR020476">
    <property type="entry name" value="Nudix_hydrolase"/>
</dbReference>
<keyword evidence="7 18" id="KW-0378">Hydrolase</keyword>
<feature type="domain" description="Nudix hydrolase" evidence="17">
    <location>
        <begin position="9"/>
        <end position="136"/>
    </location>
</feature>
<sequence length="321" mass="34185">MTGAVDRALRHVEVVAGVIRDARGRVLLARRTEGRDLAGLWEFPGGKHEPGESAEAALARELREELGIDVDIGAPLINVPQRYPDKRLRLDVRSIVAWRGHARGLEGQALVWVPPQKLGSYAMPPADRPVVAALLQPPHYLVTPPPNVDDADWLSRLKRALAHGVRRVQLRASALDKNRWVGLVARAARLCRQAGAEALVNGDVALATEFGLGLHLPSRLLHGLRERPIPAGLPLAASCHGVDDLLAAEALGCDFAVLGTLKATPSHPGVAGIGWDGFAAMRERVSLPIYAIGGLGPGDVDEARAHGAQGIAAIRGLWPSA</sequence>
<evidence type="ECO:0000256" key="12">
    <source>
        <dbReference type="ARBA" id="ARBA00038905"/>
    </source>
</evidence>
<dbReference type="EC" id="3.6.1.55" evidence="12"/>
<keyword evidence="9" id="KW-0234">DNA repair</keyword>
<dbReference type="RefSeq" id="WP_309262879.1">
    <property type="nucleotide sequence ID" value="NZ_JARUHG010000003.1"/>
</dbReference>
<accession>A0ABU1CF08</accession>
<dbReference type="SUPFAM" id="SSF51391">
    <property type="entry name" value="Thiamin phosphate synthase"/>
    <property type="match status" value="1"/>
</dbReference>
<evidence type="ECO:0000256" key="5">
    <source>
        <dbReference type="ARBA" id="ARBA00022723"/>
    </source>
</evidence>
<dbReference type="Gene3D" id="3.20.20.70">
    <property type="entry name" value="Aldolase class I"/>
    <property type="match status" value="1"/>
</dbReference>
<organism evidence="18 19">
    <name type="scientific">Lysobacter arvi</name>
    <dbReference type="NCBI Taxonomy" id="3038776"/>
    <lineage>
        <taxon>Bacteria</taxon>
        <taxon>Pseudomonadati</taxon>
        <taxon>Pseudomonadota</taxon>
        <taxon>Gammaproteobacteria</taxon>
        <taxon>Lysobacterales</taxon>
        <taxon>Lysobacteraceae</taxon>
        <taxon>Lysobacter</taxon>
    </lineage>
</organism>
<reference evidence="18 19" key="1">
    <citation type="submission" date="2023-04" db="EMBL/GenBank/DDBJ databases">
        <title>Lysobacter sp. strain UC isolated from soil sample.</title>
        <authorList>
            <person name="Choksket S."/>
            <person name="Harshvardhan F."/>
            <person name="Rana R."/>
            <person name="Patil P.B."/>
            <person name="Korpole S."/>
        </authorList>
    </citation>
    <scope>NUCLEOTIDE SEQUENCE [LARGE SCALE GENOMIC DNA]</scope>
    <source>
        <strain evidence="18 19">UC</strain>
    </source>
</reference>
<dbReference type="PRINTS" id="PR00502">
    <property type="entry name" value="NUDIXFAMILY"/>
</dbReference>
<dbReference type="InterPro" id="IPR013785">
    <property type="entry name" value="Aldolase_TIM"/>
</dbReference>
<evidence type="ECO:0000256" key="3">
    <source>
        <dbReference type="ARBA" id="ARBA00022457"/>
    </source>
</evidence>
<dbReference type="InterPro" id="IPR036206">
    <property type="entry name" value="ThiamineP_synth_sf"/>
</dbReference>
<evidence type="ECO:0000256" key="1">
    <source>
        <dbReference type="ARBA" id="ARBA00001946"/>
    </source>
</evidence>
<evidence type="ECO:0000256" key="7">
    <source>
        <dbReference type="ARBA" id="ARBA00022801"/>
    </source>
</evidence>
<dbReference type="PANTHER" id="PTHR47707:SF1">
    <property type="entry name" value="NUDIX HYDROLASE FAMILY PROTEIN"/>
    <property type="match status" value="1"/>
</dbReference>
<dbReference type="CDD" id="cd03425">
    <property type="entry name" value="NUDIX_MutT_NudA_like"/>
    <property type="match status" value="1"/>
</dbReference>
<evidence type="ECO:0000313" key="18">
    <source>
        <dbReference type="EMBL" id="MDR0183531.1"/>
    </source>
</evidence>
<evidence type="ECO:0000256" key="8">
    <source>
        <dbReference type="ARBA" id="ARBA00022842"/>
    </source>
</evidence>
<evidence type="ECO:0000256" key="6">
    <source>
        <dbReference type="ARBA" id="ARBA00022763"/>
    </source>
</evidence>
<comment type="caution">
    <text evidence="18">The sequence shown here is derived from an EMBL/GenBank/DDBJ whole genome shotgun (WGS) entry which is preliminary data.</text>
</comment>
<dbReference type="InterPro" id="IPR022998">
    <property type="entry name" value="ThiamineP_synth_TenI"/>
</dbReference>
<dbReference type="InterPro" id="IPR000086">
    <property type="entry name" value="NUDIX_hydrolase_dom"/>
</dbReference>
<dbReference type="CDD" id="cd00564">
    <property type="entry name" value="TMP_TenI"/>
    <property type="match status" value="1"/>
</dbReference>
<dbReference type="EMBL" id="JARUHG010000003">
    <property type="protein sequence ID" value="MDR0183531.1"/>
    <property type="molecule type" value="Genomic_DNA"/>
</dbReference>
<dbReference type="GO" id="GO:0016787">
    <property type="term" value="F:hydrolase activity"/>
    <property type="evidence" value="ECO:0007669"/>
    <property type="project" value="UniProtKB-KW"/>
</dbReference>
<evidence type="ECO:0000256" key="10">
    <source>
        <dbReference type="ARBA" id="ARBA00035861"/>
    </source>
</evidence>
<dbReference type="Pfam" id="PF02581">
    <property type="entry name" value="TMP-TENI"/>
    <property type="match status" value="1"/>
</dbReference>
<dbReference type="InterPro" id="IPR020084">
    <property type="entry name" value="NUDIX_hydrolase_CS"/>
</dbReference>
<dbReference type="InterPro" id="IPR003561">
    <property type="entry name" value="Mutator_MutT"/>
</dbReference>
<comment type="cofactor">
    <cofactor evidence="1">
        <name>Mg(2+)</name>
        <dbReference type="ChEBI" id="CHEBI:18420"/>
    </cofactor>
</comment>